<evidence type="ECO:0000256" key="3">
    <source>
        <dbReference type="ARBA" id="ARBA00022679"/>
    </source>
</evidence>
<dbReference type="InterPro" id="IPR029063">
    <property type="entry name" value="SAM-dependent_MTases_sf"/>
</dbReference>
<dbReference type="EMBL" id="JBHSZG010000001">
    <property type="protein sequence ID" value="MFC7137293.1"/>
    <property type="molecule type" value="Genomic_DNA"/>
</dbReference>
<dbReference type="SUPFAM" id="SSF53335">
    <property type="entry name" value="S-adenosyl-L-methionine-dependent methyltransferases"/>
    <property type="match status" value="1"/>
</dbReference>
<evidence type="ECO:0000256" key="2">
    <source>
        <dbReference type="ARBA" id="ARBA00022603"/>
    </source>
</evidence>
<evidence type="ECO:0000256" key="5">
    <source>
        <dbReference type="ARBA" id="ARBA00022747"/>
    </source>
</evidence>
<keyword evidence="3" id="KW-0808">Transferase</keyword>
<organism evidence="8 9">
    <name type="scientific">Halobaculum litoreum</name>
    <dbReference type="NCBI Taxonomy" id="3031998"/>
    <lineage>
        <taxon>Archaea</taxon>
        <taxon>Methanobacteriati</taxon>
        <taxon>Methanobacteriota</taxon>
        <taxon>Stenosarchaea group</taxon>
        <taxon>Halobacteria</taxon>
        <taxon>Halobacteriales</taxon>
        <taxon>Haloferacaceae</taxon>
        <taxon>Halobaculum</taxon>
    </lineage>
</organism>
<dbReference type="InterPro" id="IPR022749">
    <property type="entry name" value="D12N6_MeTrfase_N"/>
</dbReference>
<dbReference type="InterPro" id="IPR051537">
    <property type="entry name" value="DNA_Adenine_Mtase"/>
</dbReference>
<dbReference type="Proteomes" id="UP001596368">
    <property type="component" value="Unassembled WGS sequence"/>
</dbReference>
<protein>
    <recommendedName>
        <fullName evidence="1">site-specific DNA-methyltransferase (adenine-specific)</fullName>
        <ecNumber evidence="1">2.1.1.72</ecNumber>
    </recommendedName>
</protein>
<keyword evidence="9" id="KW-1185">Reference proteome</keyword>
<keyword evidence="2" id="KW-0489">Methyltransferase</keyword>
<dbReference type="AlphaFoldDB" id="A0ABD5XUY6"/>
<keyword evidence="5" id="KW-0680">Restriction system</keyword>
<accession>A0ABD5XUY6</accession>
<dbReference type="PANTHER" id="PTHR42933">
    <property type="entry name" value="SLR6095 PROTEIN"/>
    <property type="match status" value="1"/>
</dbReference>
<dbReference type="GO" id="GO:0032259">
    <property type="term" value="P:methylation"/>
    <property type="evidence" value="ECO:0007669"/>
    <property type="project" value="UniProtKB-KW"/>
</dbReference>
<evidence type="ECO:0000256" key="1">
    <source>
        <dbReference type="ARBA" id="ARBA00011900"/>
    </source>
</evidence>
<keyword evidence="4" id="KW-0949">S-adenosyl-L-methionine</keyword>
<sequence length="110" mass="13168">MYNTSTYTFESLCNDPDQLAENLDYYINQYDEETKEIFDKFDFDHQIERLAEADLLFKVMQSFAEIDLHPDTVPNEEMGYIYEELIRKFNELSNETAGEHFTPERSSSRW</sequence>
<dbReference type="GO" id="GO:0009307">
    <property type="term" value="P:DNA restriction-modification system"/>
    <property type="evidence" value="ECO:0007669"/>
    <property type="project" value="UniProtKB-KW"/>
</dbReference>
<evidence type="ECO:0000256" key="4">
    <source>
        <dbReference type="ARBA" id="ARBA00022691"/>
    </source>
</evidence>
<evidence type="ECO:0000259" key="7">
    <source>
        <dbReference type="Pfam" id="PF12161"/>
    </source>
</evidence>
<reference evidence="8 9" key="1">
    <citation type="journal article" date="2019" name="Int. J. Syst. Evol. Microbiol.">
        <title>The Global Catalogue of Microorganisms (GCM) 10K type strain sequencing project: providing services to taxonomists for standard genome sequencing and annotation.</title>
        <authorList>
            <consortium name="The Broad Institute Genomics Platform"/>
            <consortium name="The Broad Institute Genome Sequencing Center for Infectious Disease"/>
            <person name="Wu L."/>
            <person name="Ma J."/>
        </authorList>
    </citation>
    <scope>NUCLEOTIDE SEQUENCE [LARGE SCALE GENOMIC DNA]</scope>
    <source>
        <strain evidence="8 9">DT92</strain>
    </source>
</reference>
<comment type="catalytic activity">
    <reaction evidence="6">
        <text>a 2'-deoxyadenosine in DNA + S-adenosyl-L-methionine = an N(6)-methyl-2'-deoxyadenosine in DNA + S-adenosyl-L-homocysteine + H(+)</text>
        <dbReference type="Rhea" id="RHEA:15197"/>
        <dbReference type="Rhea" id="RHEA-COMP:12418"/>
        <dbReference type="Rhea" id="RHEA-COMP:12419"/>
        <dbReference type="ChEBI" id="CHEBI:15378"/>
        <dbReference type="ChEBI" id="CHEBI:57856"/>
        <dbReference type="ChEBI" id="CHEBI:59789"/>
        <dbReference type="ChEBI" id="CHEBI:90615"/>
        <dbReference type="ChEBI" id="CHEBI:90616"/>
        <dbReference type="EC" id="2.1.1.72"/>
    </reaction>
</comment>
<dbReference type="GO" id="GO:0009007">
    <property type="term" value="F:site-specific DNA-methyltransferase (adenine-specific) activity"/>
    <property type="evidence" value="ECO:0007669"/>
    <property type="project" value="UniProtKB-EC"/>
</dbReference>
<gene>
    <name evidence="8" type="ORF">ACFQRB_14230</name>
</gene>
<evidence type="ECO:0000313" key="8">
    <source>
        <dbReference type="EMBL" id="MFC7137293.1"/>
    </source>
</evidence>
<evidence type="ECO:0000256" key="6">
    <source>
        <dbReference type="ARBA" id="ARBA00047942"/>
    </source>
</evidence>
<name>A0ABD5XUY6_9EURY</name>
<evidence type="ECO:0000313" key="9">
    <source>
        <dbReference type="Proteomes" id="UP001596368"/>
    </source>
</evidence>
<dbReference type="Pfam" id="PF12161">
    <property type="entry name" value="HsdM_N"/>
    <property type="match status" value="1"/>
</dbReference>
<comment type="caution">
    <text evidence="8">The sequence shown here is derived from an EMBL/GenBank/DDBJ whole genome shotgun (WGS) entry which is preliminary data.</text>
</comment>
<dbReference type="PANTHER" id="PTHR42933:SF3">
    <property type="entry name" value="TYPE I RESTRICTION ENZYME MJAVIII METHYLASE SUBUNIT"/>
    <property type="match status" value="1"/>
</dbReference>
<dbReference type="InterPro" id="IPR038333">
    <property type="entry name" value="T1MK-like_N_sf"/>
</dbReference>
<feature type="domain" description="N6 adenine-specific DNA methyltransferase N-terminal" evidence="7">
    <location>
        <begin position="2"/>
        <end position="63"/>
    </location>
</feature>
<proteinExistence type="predicted"/>
<dbReference type="Gene3D" id="1.20.1260.30">
    <property type="match status" value="1"/>
</dbReference>
<dbReference type="EC" id="2.1.1.72" evidence="1"/>